<reference evidence="2" key="1">
    <citation type="submission" date="2021-01" db="EMBL/GenBank/DDBJ databases">
        <authorList>
            <consortium name="Genoscope - CEA"/>
            <person name="William W."/>
        </authorList>
    </citation>
    <scope>NUCLEOTIDE SEQUENCE</scope>
</reference>
<name>A0A8S1PD90_PARPR</name>
<sequence length="426" mass="50335">MLKVNSKSRTTLASTPQSTAESNRQNLLIWDQMFGNFNNTLKSRNQAQRLAAQKYQLINDPICTSSPLHKPNPFSFNEKLRQGFREFLCGERSALNLVNECNHLNRKEAKLKNRMKLIKRANMFANQLQVGNKYKSLHQQGLTDEEIEKKVRVFQRFEKIKKLIQKNSQTEPNEENNLRDVQLFRQLYEVSEENKNKIKQKNLLTERADGQREFNNVKYKTHGYLRVKKVEQQRGNTASCEKKSFIKQKVRDAINEQLSGFIKERQQKEKDIYNKAKRKMLMKNNQYQGFSKEKYVLNDPLSKDVKLYAYMFMKNKDKGARTNISERMCHTARNEERPKHFIKNFNNELTSRNVSMSNDSSLNSMLEINIDNMYRASNSIQSQILQSDSEKFVKRIKQFQKVQQLNFEIIKVNQQKLSTERKSILF</sequence>
<dbReference type="AlphaFoldDB" id="A0A8S1PD90"/>
<protein>
    <submittedName>
        <fullName evidence="2">Uncharacterized protein</fullName>
    </submittedName>
</protein>
<feature type="coiled-coil region" evidence="1">
    <location>
        <begin position="94"/>
        <end position="121"/>
    </location>
</feature>
<gene>
    <name evidence="2" type="ORF">PPRIM_AZ9-3.1.T1130066</name>
</gene>
<evidence type="ECO:0000313" key="3">
    <source>
        <dbReference type="Proteomes" id="UP000688137"/>
    </source>
</evidence>
<evidence type="ECO:0000256" key="1">
    <source>
        <dbReference type="SAM" id="Coils"/>
    </source>
</evidence>
<proteinExistence type="predicted"/>
<evidence type="ECO:0000313" key="2">
    <source>
        <dbReference type="EMBL" id="CAD8100723.1"/>
    </source>
</evidence>
<dbReference type="EMBL" id="CAJJDM010000116">
    <property type="protein sequence ID" value="CAD8100723.1"/>
    <property type="molecule type" value="Genomic_DNA"/>
</dbReference>
<comment type="caution">
    <text evidence="2">The sequence shown here is derived from an EMBL/GenBank/DDBJ whole genome shotgun (WGS) entry which is preliminary data.</text>
</comment>
<accession>A0A8S1PD90</accession>
<keyword evidence="1" id="KW-0175">Coiled coil</keyword>
<keyword evidence="3" id="KW-1185">Reference proteome</keyword>
<dbReference type="Proteomes" id="UP000688137">
    <property type="component" value="Unassembled WGS sequence"/>
</dbReference>
<dbReference type="OMA" id="VKYKTHG"/>
<organism evidence="2 3">
    <name type="scientific">Paramecium primaurelia</name>
    <dbReference type="NCBI Taxonomy" id="5886"/>
    <lineage>
        <taxon>Eukaryota</taxon>
        <taxon>Sar</taxon>
        <taxon>Alveolata</taxon>
        <taxon>Ciliophora</taxon>
        <taxon>Intramacronucleata</taxon>
        <taxon>Oligohymenophorea</taxon>
        <taxon>Peniculida</taxon>
        <taxon>Parameciidae</taxon>
        <taxon>Paramecium</taxon>
    </lineage>
</organism>